<evidence type="ECO:0000313" key="3">
    <source>
        <dbReference type="Proteomes" id="UP000005384"/>
    </source>
</evidence>
<dbReference type="HOGENOM" id="CLU_1568623_0_0_9"/>
<evidence type="ECO:0000256" key="1">
    <source>
        <dbReference type="SAM" id="Phobius"/>
    </source>
</evidence>
<reference evidence="2 3" key="1">
    <citation type="submission" date="2011-08" db="EMBL/GenBank/DDBJ databases">
        <title>The Genome Sequence of Clostridium hathewayi WAL-18680.</title>
        <authorList>
            <consortium name="The Broad Institute Genome Sequencing Platform"/>
            <person name="Earl A."/>
            <person name="Ward D."/>
            <person name="Feldgarden M."/>
            <person name="Gevers D."/>
            <person name="Finegold S.M."/>
            <person name="Summanen P.H."/>
            <person name="Molitoris D.R."/>
            <person name="Song M."/>
            <person name="Daigneault M."/>
            <person name="Allen-Vercoe E."/>
            <person name="Young S.K."/>
            <person name="Zeng Q."/>
            <person name="Gargeya S."/>
            <person name="Fitzgerald M."/>
            <person name="Haas B."/>
            <person name="Abouelleil A."/>
            <person name="Alvarado L."/>
            <person name="Arachchi H.M."/>
            <person name="Berlin A."/>
            <person name="Brown A."/>
            <person name="Chapman S.B."/>
            <person name="Chen Z."/>
            <person name="Dunbar C."/>
            <person name="Freedman E."/>
            <person name="Gearin G."/>
            <person name="Gellesch M."/>
            <person name="Goldberg J."/>
            <person name="Griggs A."/>
            <person name="Gujja S."/>
            <person name="Heiman D."/>
            <person name="Howarth C."/>
            <person name="Larson L."/>
            <person name="Lui A."/>
            <person name="MacDonald P.J.P."/>
            <person name="Montmayeur A."/>
            <person name="Murphy C."/>
            <person name="Neiman D."/>
            <person name="Pearson M."/>
            <person name="Priest M."/>
            <person name="Roberts A."/>
            <person name="Saif S."/>
            <person name="Shea T."/>
            <person name="Shenoy N."/>
            <person name="Sisk P."/>
            <person name="Stolte C."/>
            <person name="Sykes S."/>
            <person name="Wortman J."/>
            <person name="Nusbaum C."/>
            <person name="Birren B."/>
        </authorList>
    </citation>
    <scope>NUCLEOTIDE SEQUENCE [LARGE SCALE GENOMIC DNA]</scope>
    <source>
        <strain evidence="2 3">WAL-18680</strain>
    </source>
</reference>
<organism evidence="2 3">
    <name type="scientific">Hungatella hathewayi WAL-18680</name>
    <dbReference type="NCBI Taxonomy" id="742737"/>
    <lineage>
        <taxon>Bacteria</taxon>
        <taxon>Bacillati</taxon>
        <taxon>Bacillota</taxon>
        <taxon>Clostridia</taxon>
        <taxon>Lachnospirales</taxon>
        <taxon>Lachnospiraceae</taxon>
        <taxon>Hungatella</taxon>
    </lineage>
</organism>
<comment type="caution">
    <text evidence="2">The sequence shown here is derived from an EMBL/GenBank/DDBJ whole genome shotgun (WGS) entry which is preliminary data.</text>
</comment>
<accession>G5IKM6</accession>
<keyword evidence="1" id="KW-1133">Transmembrane helix</keyword>
<keyword evidence="3" id="KW-1185">Reference proteome</keyword>
<dbReference type="OrthoDB" id="1912846at2"/>
<feature type="transmembrane region" description="Helical" evidence="1">
    <location>
        <begin position="12"/>
        <end position="33"/>
    </location>
</feature>
<name>G5IKM6_9FIRM</name>
<feature type="transmembrane region" description="Helical" evidence="1">
    <location>
        <begin position="95"/>
        <end position="118"/>
    </location>
</feature>
<feature type="transmembrane region" description="Helical" evidence="1">
    <location>
        <begin position="138"/>
        <end position="160"/>
    </location>
</feature>
<dbReference type="Proteomes" id="UP000005384">
    <property type="component" value="Unassembled WGS sequence"/>
</dbReference>
<dbReference type="PATRIC" id="fig|742737.3.peg.4039"/>
<dbReference type="AlphaFoldDB" id="G5IKM6"/>
<protein>
    <recommendedName>
        <fullName evidence="4">Peptidase M50 domain-containing protein</fullName>
    </recommendedName>
</protein>
<sequence length="170" mass="19003">MEIDVRRNVRKMGALLVAIVLYYVVHEGAHLLYALKLGVFRRVAFTGLGVQIVTYREQMSDVQTTVFCVLGAAATFVAGWLLVLLMPRILKSRHLFFRAAAFYTTIVFLLNDFVYLSVLYPYVGGGDMNGIKLIVPEGAARILAGVILAVHLVVIARYVYPVYRDRFVSG</sequence>
<feature type="transmembrane region" description="Helical" evidence="1">
    <location>
        <begin position="64"/>
        <end position="83"/>
    </location>
</feature>
<gene>
    <name evidence="2" type="ORF">HMPREF9473_04054</name>
</gene>
<dbReference type="RefSeq" id="WP_006782045.1">
    <property type="nucleotide sequence ID" value="NZ_CP040506.1"/>
</dbReference>
<proteinExistence type="predicted"/>
<keyword evidence="1" id="KW-0812">Transmembrane</keyword>
<keyword evidence="1" id="KW-0472">Membrane</keyword>
<dbReference type="EMBL" id="ADLN01000112">
    <property type="protein sequence ID" value="EHI57958.1"/>
    <property type="molecule type" value="Genomic_DNA"/>
</dbReference>
<evidence type="ECO:0008006" key="4">
    <source>
        <dbReference type="Google" id="ProtNLM"/>
    </source>
</evidence>
<evidence type="ECO:0000313" key="2">
    <source>
        <dbReference type="EMBL" id="EHI57958.1"/>
    </source>
</evidence>